<keyword evidence="6 7" id="KW-0234">DNA repair</keyword>
<keyword evidence="1 7" id="KW-0479">Metal-binding</keyword>
<proteinExistence type="inferred from homology"/>
<dbReference type="PANTHER" id="PTHR30446:SF0">
    <property type="entry name" value="RECOMBINATION PROTEIN RECR"/>
    <property type="match status" value="1"/>
</dbReference>
<dbReference type="GO" id="GO:0006310">
    <property type="term" value="P:DNA recombination"/>
    <property type="evidence" value="ECO:0007669"/>
    <property type="project" value="UniProtKB-UniRule"/>
</dbReference>
<dbReference type="GO" id="GO:0008270">
    <property type="term" value="F:zinc ion binding"/>
    <property type="evidence" value="ECO:0007669"/>
    <property type="project" value="UniProtKB-KW"/>
</dbReference>
<keyword evidence="10" id="KW-1185">Reference proteome</keyword>
<comment type="similarity">
    <text evidence="7">Belongs to the RecR family.</text>
</comment>
<dbReference type="PROSITE" id="PS01300">
    <property type="entry name" value="RECR"/>
    <property type="match status" value="1"/>
</dbReference>
<gene>
    <name evidence="7 9" type="primary">recR</name>
    <name evidence="9" type="ORF">Mal52_44970</name>
</gene>
<dbReference type="HAMAP" id="MF_00017">
    <property type="entry name" value="RecR"/>
    <property type="match status" value="1"/>
</dbReference>
<accession>A0A517ZU67</accession>
<protein>
    <recommendedName>
        <fullName evidence="7">Recombination protein RecR</fullName>
    </recommendedName>
</protein>
<dbReference type="Gene3D" id="3.40.1360.10">
    <property type="match status" value="1"/>
</dbReference>
<keyword evidence="5 7" id="KW-0233">DNA recombination</keyword>
<dbReference type="InterPro" id="IPR015967">
    <property type="entry name" value="Rcmb_RecR_Znf"/>
</dbReference>
<dbReference type="InterPro" id="IPR034137">
    <property type="entry name" value="TOPRIM_RecR"/>
</dbReference>
<evidence type="ECO:0000256" key="6">
    <source>
        <dbReference type="ARBA" id="ARBA00023204"/>
    </source>
</evidence>
<dbReference type="InterPro" id="IPR023627">
    <property type="entry name" value="Rcmb_RecR"/>
</dbReference>
<dbReference type="EMBL" id="CP036276">
    <property type="protein sequence ID" value="QDU46000.1"/>
    <property type="molecule type" value="Genomic_DNA"/>
</dbReference>
<feature type="zinc finger region" description="C4-type" evidence="7">
    <location>
        <begin position="94"/>
        <end position="109"/>
    </location>
</feature>
<dbReference type="SMART" id="SM00493">
    <property type="entry name" value="TOPRIM"/>
    <property type="match status" value="1"/>
</dbReference>
<dbReference type="CDD" id="cd01025">
    <property type="entry name" value="TOPRIM_recR"/>
    <property type="match status" value="1"/>
</dbReference>
<dbReference type="KEGG" id="sdyn:Mal52_44970"/>
<keyword evidence="3 7" id="KW-0863">Zinc-finger</keyword>
<evidence type="ECO:0000313" key="10">
    <source>
        <dbReference type="Proteomes" id="UP000319383"/>
    </source>
</evidence>
<dbReference type="InterPro" id="IPR006171">
    <property type="entry name" value="TOPRIM_dom"/>
</dbReference>
<dbReference type="Gene3D" id="1.10.8.420">
    <property type="entry name" value="RecR Domain 1"/>
    <property type="match status" value="1"/>
</dbReference>
<reference evidence="9 10" key="1">
    <citation type="submission" date="2019-02" db="EMBL/GenBank/DDBJ databases">
        <title>Deep-cultivation of Planctomycetes and their phenomic and genomic characterization uncovers novel biology.</title>
        <authorList>
            <person name="Wiegand S."/>
            <person name="Jogler M."/>
            <person name="Boedeker C."/>
            <person name="Pinto D."/>
            <person name="Vollmers J."/>
            <person name="Rivas-Marin E."/>
            <person name="Kohn T."/>
            <person name="Peeters S.H."/>
            <person name="Heuer A."/>
            <person name="Rast P."/>
            <person name="Oberbeckmann S."/>
            <person name="Bunk B."/>
            <person name="Jeske O."/>
            <person name="Meyerdierks A."/>
            <person name="Storesund J.E."/>
            <person name="Kallscheuer N."/>
            <person name="Luecker S."/>
            <person name="Lage O.M."/>
            <person name="Pohl T."/>
            <person name="Merkel B.J."/>
            <person name="Hornburger P."/>
            <person name="Mueller R.-W."/>
            <person name="Bruemmer F."/>
            <person name="Labrenz M."/>
            <person name="Spormann A.M."/>
            <person name="Op den Camp H."/>
            <person name="Overmann J."/>
            <person name="Amann R."/>
            <person name="Jetten M.S.M."/>
            <person name="Mascher T."/>
            <person name="Medema M.H."/>
            <person name="Devos D.P."/>
            <person name="Kaster A.-K."/>
            <person name="Ovreas L."/>
            <person name="Rohde M."/>
            <person name="Galperin M.Y."/>
            <person name="Jogler C."/>
        </authorList>
    </citation>
    <scope>NUCLEOTIDE SEQUENCE [LARGE SCALE GENOMIC DNA]</scope>
    <source>
        <strain evidence="9 10">Mal52</strain>
    </source>
</reference>
<organism evidence="9 10">
    <name type="scientific">Symmachiella dynata</name>
    <dbReference type="NCBI Taxonomy" id="2527995"/>
    <lineage>
        <taxon>Bacteria</taxon>
        <taxon>Pseudomonadati</taxon>
        <taxon>Planctomycetota</taxon>
        <taxon>Planctomycetia</taxon>
        <taxon>Planctomycetales</taxon>
        <taxon>Planctomycetaceae</taxon>
        <taxon>Symmachiella</taxon>
    </lineage>
</organism>
<dbReference type="Pfam" id="PF13662">
    <property type="entry name" value="Toprim_4"/>
    <property type="match status" value="1"/>
</dbReference>
<feature type="domain" description="Toprim" evidence="8">
    <location>
        <begin position="117"/>
        <end position="212"/>
    </location>
</feature>
<evidence type="ECO:0000256" key="1">
    <source>
        <dbReference type="ARBA" id="ARBA00022723"/>
    </source>
</evidence>
<dbReference type="NCBIfam" id="TIGR00615">
    <property type="entry name" value="recR"/>
    <property type="match status" value="1"/>
</dbReference>
<evidence type="ECO:0000313" key="9">
    <source>
        <dbReference type="EMBL" id="QDU46000.1"/>
    </source>
</evidence>
<keyword evidence="2 7" id="KW-0227">DNA damage</keyword>
<dbReference type="Gene3D" id="3.30.60.80">
    <property type="match status" value="1"/>
</dbReference>
<dbReference type="GO" id="GO:0003677">
    <property type="term" value="F:DNA binding"/>
    <property type="evidence" value="ECO:0007669"/>
    <property type="project" value="UniProtKB-UniRule"/>
</dbReference>
<dbReference type="GO" id="GO:0006281">
    <property type="term" value="P:DNA repair"/>
    <property type="evidence" value="ECO:0007669"/>
    <property type="project" value="UniProtKB-UniRule"/>
</dbReference>
<sequence length="235" mass="25589">MVFGKRSPRLPVARINGAGFRDRLSWGHWPGNNGAIVNPYGPAVENLIDQFQALPGIGRKSAERLAHYILQCSPDDALQLSRAIEQVKQTVRPCSVCFNLTDEETCSICSDSRRDPQVVCVVELPRDLMAVEAAGVFGGRYHVLQGRISPLEGVGPEQLTVDALIRRVKDTPVTEIVMATNPTLEGDGTALYLSNVLDGLPVKITRLARGIAAGSVLEFSNREVLADAMRGRQPF</sequence>
<dbReference type="Proteomes" id="UP000319383">
    <property type="component" value="Chromosome"/>
</dbReference>
<name>A0A517ZU67_9PLAN</name>
<comment type="function">
    <text evidence="7">May play a role in DNA repair. It seems to be involved in an RecBC-independent recombinational process of DNA repair. It may act with RecF and RecO.</text>
</comment>
<evidence type="ECO:0000256" key="7">
    <source>
        <dbReference type="HAMAP-Rule" id="MF_00017"/>
    </source>
</evidence>
<dbReference type="PANTHER" id="PTHR30446">
    <property type="entry name" value="RECOMBINATION PROTEIN RECR"/>
    <property type="match status" value="1"/>
</dbReference>
<dbReference type="Pfam" id="PF02132">
    <property type="entry name" value="RecR_ZnF"/>
    <property type="match status" value="1"/>
</dbReference>
<dbReference type="AlphaFoldDB" id="A0A517ZU67"/>
<evidence type="ECO:0000256" key="4">
    <source>
        <dbReference type="ARBA" id="ARBA00022833"/>
    </source>
</evidence>
<keyword evidence="4 7" id="KW-0862">Zinc</keyword>
<dbReference type="Pfam" id="PF21176">
    <property type="entry name" value="RecR_HhH"/>
    <property type="match status" value="1"/>
</dbReference>
<dbReference type="SUPFAM" id="SSF111304">
    <property type="entry name" value="Recombination protein RecR"/>
    <property type="match status" value="1"/>
</dbReference>
<evidence type="ECO:0000256" key="2">
    <source>
        <dbReference type="ARBA" id="ARBA00022763"/>
    </source>
</evidence>
<evidence type="ECO:0000256" key="3">
    <source>
        <dbReference type="ARBA" id="ARBA00022771"/>
    </source>
</evidence>
<evidence type="ECO:0000259" key="8">
    <source>
        <dbReference type="PROSITE" id="PS50880"/>
    </source>
</evidence>
<dbReference type="InterPro" id="IPR000093">
    <property type="entry name" value="DNA_Rcmb_RecR"/>
</dbReference>
<dbReference type="PROSITE" id="PS50880">
    <property type="entry name" value="TOPRIM"/>
    <property type="match status" value="1"/>
</dbReference>
<evidence type="ECO:0000256" key="5">
    <source>
        <dbReference type="ARBA" id="ARBA00023172"/>
    </source>
</evidence>